<reference evidence="3 4" key="1">
    <citation type="submission" date="2018-07" db="EMBL/GenBank/DDBJ databases">
        <title>Genomic Encyclopedia of Type Strains, Phase IV (KMG-IV): sequencing the most valuable type-strain genomes for metagenomic binning, comparative biology and taxonomic classification.</title>
        <authorList>
            <person name="Goeker M."/>
        </authorList>
    </citation>
    <scope>NUCLEOTIDE SEQUENCE [LARGE SCALE GENOMIC DNA]</scope>
    <source>
        <strain evidence="3 4">DSM 26407</strain>
    </source>
</reference>
<sequence>MDPDRIQSLFERIDPPLWLVTAQAGGRRGGLVASFVVRASIIPGLPRVVIALARHHHTAGLVQASGAFALHLLAPDQFDRAWRFGTRTGRDIDKLAGLTHGLSPVTGSPLLENTPGWLDCRVEARFDSGDRDLCLAEVVDGGLESGAELLTADSGNWLFGQ</sequence>
<dbReference type="GO" id="GO:0042602">
    <property type="term" value="F:riboflavin reductase (NADPH) activity"/>
    <property type="evidence" value="ECO:0007669"/>
    <property type="project" value="TreeGrafter"/>
</dbReference>
<gene>
    <name evidence="3" type="ORF">DFQ59_103313</name>
</gene>
<organism evidence="3 4">
    <name type="scientific">Thioalbus denitrificans</name>
    <dbReference type="NCBI Taxonomy" id="547122"/>
    <lineage>
        <taxon>Bacteria</taxon>
        <taxon>Pseudomonadati</taxon>
        <taxon>Pseudomonadota</taxon>
        <taxon>Gammaproteobacteria</taxon>
        <taxon>Chromatiales</taxon>
        <taxon>Ectothiorhodospiraceae</taxon>
        <taxon>Thioalbus</taxon>
    </lineage>
</organism>
<dbReference type="InterPro" id="IPR012349">
    <property type="entry name" value="Split_barrel_FMN-bd"/>
</dbReference>
<dbReference type="SUPFAM" id="SSF50475">
    <property type="entry name" value="FMN-binding split barrel"/>
    <property type="match status" value="1"/>
</dbReference>
<dbReference type="Pfam" id="PF01613">
    <property type="entry name" value="Flavin_Reduct"/>
    <property type="match status" value="1"/>
</dbReference>
<dbReference type="RefSeq" id="WP_114279511.1">
    <property type="nucleotide sequence ID" value="NZ_QPJY01000003.1"/>
</dbReference>
<dbReference type="EMBL" id="QPJY01000003">
    <property type="protein sequence ID" value="RCX31345.1"/>
    <property type="molecule type" value="Genomic_DNA"/>
</dbReference>
<dbReference type="Gene3D" id="2.30.110.10">
    <property type="entry name" value="Electron Transport, Fmn-binding Protein, Chain A"/>
    <property type="match status" value="1"/>
</dbReference>
<keyword evidence="1" id="KW-0560">Oxidoreductase</keyword>
<feature type="domain" description="Flavin reductase like" evidence="2">
    <location>
        <begin position="10"/>
        <end position="158"/>
    </location>
</feature>
<dbReference type="InterPro" id="IPR050268">
    <property type="entry name" value="NADH-dep_flavin_reductase"/>
</dbReference>
<evidence type="ECO:0000256" key="1">
    <source>
        <dbReference type="ARBA" id="ARBA00023002"/>
    </source>
</evidence>
<accession>A0A369CE06</accession>
<proteinExistence type="predicted"/>
<evidence type="ECO:0000259" key="2">
    <source>
        <dbReference type="SMART" id="SM00903"/>
    </source>
</evidence>
<evidence type="ECO:0000313" key="4">
    <source>
        <dbReference type="Proteomes" id="UP000252707"/>
    </source>
</evidence>
<dbReference type="PANTHER" id="PTHR30466">
    <property type="entry name" value="FLAVIN REDUCTASE"/>
    <property type="match status" value="1"/>
</dbReference>
<evidence type="ECO:0000313" key="3">
    <source>
        <dbReference type="EMBL" id="RCX31345.1"/>
    </source>
</evidence>
<dbReference type="GO" id="GO:0010181">
    <property type="term" value="F:FMN binding"/>
    <property type="evidence" value="ECO:0007669"/>
    <property type="project" value="InterPro"/>
</dbReference>
<protein>
    <submittedName>
        <fullName evidence="3">Flavin reductase (DIM6/NTAB) family NADH-FMN oxidoreductase RutF</fullName>
    </submittedName>
</protein>
<dbReference type="PANTHER" id="PTHR30466:SF15">
    <property type="entry name" value="POSSIBLE OXIDOREDUCTASE"/>
    <property type="match status" value="1"/>
</dbReference>
<comment type="caution">
    <text evidence="3">The sequence shown here is derived from an EMBL/GenBank/DDBJ whole genome shotgun (WGS) entry which is preliminary data.</text>
</comment>
<dbReference type="InterPro" id="IPR002563">
    <property type="entry name" value="Flavin_Rdtase-like_dom"/>
</dbReference>
<dbReference type="OrthoDB" id="9792436at2"/>
<dbReference type="Proteomes" id="UP000252707">
    <property type="component" value="Unassembled WGS sequence"/>
</dbReference>
<keyword evidence="4" id="KW-1185">Reference proteome</keyword>
<name>A0A369CE06_9GAMM</name>
<dbReference type="SMART" id="SM00903">
    <property type="entry name" value="Flavin_Reduct"/>
    <property type="match status" value="1"/>
</dbReference>
<dbReference type="AlphaFoldDB" id="A0A369CE06"/>